<dbReference type="Proteomes" id="UP001060261">
    <property type="component" value="Chromosome"/>
</dbReference>
<sequence>MSDLELYLAEQARRLGLSPLTLGAASAETLHTYCAAVLHELAARGLLEGESEIGCHTAARATGN</sequence>
<reference evidence="1" key="1">
    <citation type="submission" date="2022-09" db="EMBL/GenBank/DDBJ databases">
        <title>genome sequence of Deinococcus rubellus.</title>
        <authorList>
            <person name="Srinivasan S."/>
        </authorList>
    </citation>
    <scope>NUCLEOTIDE SEQUENCE</scope>
    <source>
        <strain evidence="1">Ant6</strain>
    </source>
</reference>
<name>A0ABY5YJR1_9DEIO</name>
<protein>
    <submittedName>
        <fullName evidence="1">Uncharacterized protein</fullName>
    </submittedName>
</protein>
<evidence type="ECO:0000313" key="1">
    <source>
        <dbReference type="EMBL" id="UWX64582.1"/>
    </source>
</evidence>
<dbReference type="RefSeq" id="WP_260560852.1">
    <property type="nucleotide sequence ID" value="NZ_BAABEC010000072.1"/>
</dbReference>
<keyword evidence="2" id="KW-1185">Reference proteome</keyword>
<dbReference type="EMBL" id="CP104213">
    <property type="protein sequence ID" value="UWX64582.1"/>
    <property type="molecule type" value="Genomic_DNA"/>
</dbReference>
<gene>
    <name evidence="1" type="ORF">N0D28_02655</name>
</gene>
<evidence type="ECO:0000313" key="2">
    <source>
        <dbReference type="Proteomes" id="UP001060261"/>
    </source>
</evidence>
<organism evidence="1 2">
    <name type="scientific">Deinococcus rubellus</name>
    <dbReference type="NCBI Taxonomy" id="1889240"/>
    <lineage>
        <taxon>Bacteria</taxon>
        <taxon>Thermotogati</taxon>
        <taxon>Deinococcota</taxon>
        <taxon>Deinococci</taxon>
        <taxon>Deinococcales</taxon>
        <taxon>Deinococcaceae</taxon>
        <taxon>Deinococcus</taxon>
    </lineage>
</organism>
<accession>A0ABY5YJR1</accession>
<proteinExistence type="predicted"/>